<evidence type="ECO:0000256" key="1">
    <source>
        <dbReference type="ARBA" id="ARBA00023015"/>
    </source>
</evidence>
<evidence type="ECO:0000256" key="3">
    <source>
        <dbReference type="ARBA" id="ARBA00023163"/>
    </source>
</evidence>
<proteinExistence type="predicted"/>
<name>A0A4Q2KGB9_9FIRM</name>
<reference evidence="5 6" key="1">
    <citation type="journal article" date="2019" name="Gut">
        <title>Antibiotics-induced monodominance of a novel gut bacterial order.</title>
        <authorList>
            <person name="Hildebrand F."/>
            <person name="Moitinho-Silva L."/>
            <person name="Blasche S."/>
            <person name="Jahn M.T."/>
            <person name="Gossmann T.I."/>
            <person name="Heuerta-Cepas J."/>
            <person name="Hercog R."/>
            <person name="Luetge M."/>
            <person name="Bahram M."/>
            <person name="Pryszlak A."/>
            <person name="Alves R.J."/>
            <person name="Waszak S.M."/>
            <person name="Zhu A."/>
            <person name="Ye L."/>
            <person name="Costea P.I."/>
            <person name="Aalvink S."/>
            <person name="Belzer C."/>
            <person name="Forslund S.K."/>
            <person name="Sunagawa S."/>
            <person name="Hentschel U."/>
            <person name="Merten C."/>
            <person name="Patil K.R."/>
            <person name="Benes V."/>
            <person name="Bork P."/>
        </authorList>
    </citation>
    <scope>NUCLEOTIDE SEQUENCE [LARGE SCALE GENOMIC DNA]</scope>
    <source>
        <strain evidence="5 6">HDS1380</strain>
    </source>
</reference>
<dbReference type="Pfam" id="PF12833">
    <property type="entry name" value="HTH_18"/>
    <property type="match status" value="1"/>
</dbReference>
<keyword evidence="1" id="KW-0805">Transcription regulation</keyword>
<dbReference type="EMBL" id="SDOZ01000002">
    <property type="protein sequence ID" value="RXZ62111.1"/>
    <property type="molecule type" value="Genomic_DNA"/>
</dbReference>
<keyword evidence="3" id="KW-0804">Transcription</keyword>
<dbReference type="SUPFAM" id="SSF46689">
    <property type="entry name" value="Homeodomain-like"/>
    <property type="match status" value="1"/>
</dbReference>
<dbReference type="Proteomes" id="UP000291269">
    <property type="component" value="Unassembled WGS sequence"/>
</dbReference>
<dbReference type="AlphaFoldDB" id="A0A4Q2KGB9"/>
<dbReference type="Gene3D" id="1.10.10.60">
    <property type="entry name" value="Homeodomain-like"/>
    <property type="match status" value="2"/>
</dbReference>
<evidence type="ECO:0000259" key="4">
    <source>
        <dbReference type="PROSITE" id="PS01124"/>
    </source>
</evidence>
<sequence>METIRILSLPEIAFAHEYGDTIYRNDLPAKTNCIEVTYIAEGTLTLSRENTESTARRNDVLCNLSRAPLRVTGDSPHKHRTVCFFVGFADAEKDENGALCLPLVTEAAKTGKIRALIDEIIRTYTLYGESKCILSGLFLQILGEIHACAVRGGRGAAYGNLRYVERAKEYVFENLYKPVKERETAQFLGISPEYFCAVFKNTEGIPFQKFVNRVKLEKIRSLMEKEKMPLCKAAELLGYSDPNYVSRLYKKYFQRNLTDHLK</sequence>
<dbReference type="PANTHER" id="PTHR43280">
    <property type="entry name" value="ARAC-FAMILY TRANSCRIPTIONAL REGULATOR"/>
    <property type="match status" value="1"/>
</dbReference>
<dbReference type="GO" id="GO:0043565">
    <property type="term" value="F:sequence-specific DNA binding"/>
    <property type="evidence" value="ECO:0007669"/>
    <property type="project" value="InterPro"/>
</dbReference>
<comment type="caution">
    <text evidence="5">The sequence shown here is derived from an EMBL/GenBank/DDBJ whole genome shotgun (WGS) entry which is preliminary data.</text>
</comment>
<dbReference type="PANTHER" id="PTHR43280:SF2">
    <property type="entry name" value="HTH-TYPE TRANSCRIPTIONAL REGULATOR EXSA"/>
    <property type="match status" value="1"/>
</dbReference>
<dbReference type="OrthoDB" id="625043at2"/>
<evidence type="ECO:0000313" key="5">
    <source>
        <dbReference type="EMBL" id="RXZ62111.1"/>
    </source>
</evidence>
<dbReference type="InterPro" id="IPR009057">
    <property type="entry name" value="Homeodomain-like_sf"/>
</dbReference>
<evidence type="ECO:0000313" key="6">
    <source>
        <dbReference type="Proteomes" id="UP000291269"/>
    </source>
</evidence>
<dbReference type="PROSITE" id="PS01124">
    <property type="entry name" value="HTH_ARAC_FAMILY_2"/>
    <property type="match status" value="1"/>
</dbReference>
<accession>A0A4Q2KGB9</accession>
<gene>
    <name evidence="5" type="ORF">ESZ91_06880</name>
</gene>
<dbReference type="RefSeq" id="WP_129225483.1">
    <property type="nucleotide sequence ID" value="NZ_SDOZ01000002.1"/>
</dbReference>
<dbReference type="GO" id="GO:0003700">
    <property type="term" value="F:DNA-binding transcription factor activity"/>
    <property type="evidence" value="ECO:0007669"/>
    <property type="project" value="InterPro"/>
</dbReference>
<dbReference type="InterPro" id="IPR018060">
    <property type="entry name" value="HTH_AraC"/>
</dbReference>
<feature type="domain" description="HTH araC/xylS-type" evidence="4">
    <location>
        <begin position="165"/>
        <end position="262"/>
    </location>
</feature>
<organism evidence="5 6">
    <name type="scientific">Candidatus Borkfalkia ceftriaxoniphila</name>
    <dbReference type="NCBI Taxonomy" id="2508949"/>
    <lineage>
        <taxon>Bacteria</taxon>
        <taxon>Bacillati</taxon>
        <taxon>Bacillota</taxon>
        <taxon>Clostridia</taxon>
        <taxon>Christensenellales</taxon>
        <taxon>Christensenellaceae</taxon>
        <taxon>Candidatus Borkfalkia</taxon>
    </lineage>
</organism>
<keyword evidence="6" id="KW-1185">Reference proteome</keyword>
<keyword evidence="2" id="KW-0238">DNA-binding</keyword>
<protein>
    <submittedName>
        <fullName evidence="5">AraC family transcriptional regulator</fullName>
    </submittedName>
</protein>
<evidence type="ECO:0000256" key="2">
    <source>
        <dbReference type="ARBA" id="ARBA00023125"/>
    </source>
</evidence>
<dbReference type="SMART" id="SM00342">
    <property type="entry name" value="HTH_ARAC"/>
    <property type="match status" value="1"/>
</dbReference>